<dbReference type="AlphaFoldDB" id="A0A915KPU9"/>
<reference evidence="2" key="1">
    <citation type="submission" date="2022-11" db="UniProtKB">
        <authorList>
            <consortium name="WormBaseParasite"/>
        </authorList>
    </citation>
    <scope>IDENTIFICATION</scope>
</reference>
<evidence type="ECO:0000313" key="2">
    <source>
        <dbReference type="WBParaSite" id="nRc.2.0.1.t40489-RA"/>
    </source>
</evidence>
<dbReference type="Proteomes" id="UP000887565">
    <property type="component" value="Unplaced"/>
</dbReference>
<keyword evidence="1" id="KW-1185">Reference proteome</keyword>
<organism evidence="1 2">
    <name type="scientific">Romanomermis culicivorax</name>
    <name type="common">Nematode worm</name>
    <dbReference type="NCBI Taxonomy" id="13658"/>
    <lineage>
        <taxon>Eukaryota</taxon>
        <taxon>Metazoa</taxon>
        <taxon>Ecdysozoa</taxon>
        <taxon>Nematoda</taxon>
        <taxon>Enoplea</taxon>
        <taxon>Dorylaimia</taxon>
        <taxon>Mermithida</taxon>
        <taxon>Mermithoidea</taxon>
        <taxon>Mermithidae</taxon>
        <taxon>Romanomermis</taxon>
    </lineage>
</organism>
<name>A0A915KPU9_ROMCU</name>
<accession>A0A915KPU9</accession>
<proteinExistence type="predicted"/>
<dbReference type="WBParaSite" id="nRc.2.0.1.t40489-RA">
    <property type="protein sequence ID" value="nRc.2.0.1.t40489-RA"/>
    <property type="gene ID" value="nRc.2.0.1.g40489"/>
</dbReference>
<sequence>MHSVEILLGIMFTGKSTLKTDDEDNPHFHKEWLLKGPKQRGDPNDLWIRNIERENAIPKILMEKVKKEKCPEELK</sequence>
<protein>
    <submittedName>
        <fullName evidence="2">Uncharacterized protein</fullName>
    </submittedName>
</protein>
<evidence type="ECO:0000313" key="1">
    <source>
        <dbReference type="Proteomes" id="UP000887565"/>
    </source>
</evidence>